<feature type="chain" id="PRO_5046877957" evidence="1">
    <location>
        <begin position="26"/>
        <end position="106"/>
    </location>
</feature>
<name>A0ABX8R4G7_9ACTN</name>
<organism evidence="2 3">
    <name type="scientific">Actinomadura graeca</name>
    <dbReference type="NCBI Taxonomy" id="2750812"/>
    <lineage>
        <taxon>Bacteria</taxon>
        <taxon>Bacillati</taxon>
        <taxon>Actinomycetota</taxon>
        <taxon>Actinomycetes</taxon>
        <taxon>Streptosporangiales</taxon>
        <taxon>Thermomonosporaceae</taxon>
        <taxon>Actinomadura</taxon>
    </lineage>
</organism>
<dbReference type="EMBL" id="CP059572">
    <property type="protein sequence ID" value="QXJ25723.1"/>
    <property type="molecule type" value="Genomic_DNA"/>
</dbReference>
<keyword evidence="1" id="KW-0732">Signal</keyword>
<protein>
    <submittedName>
        <fullName evidence="2">Uncharacterized protein</fullName>
    </submittedName>
</protein>
<accession>A0ABX8R4G7</accession>
<dbReference type="Proteomes" id="UP001049518">
    <property type="component" value="Chromosome"/>
</dbReference>
<evidence type="ECO:0000256" key="1">
    <source>
        <dbReference type="SAM" id="SignalP"/>
    </source>
</evidence>
<evidence type="ECO:0000313" key="2">
    <source>
        <dbReference type="EMBL" id="QXJ25723.1"/>
    </source>
</evidence>
<gene>
    <name evidence="2" type="ORF">AGRA3207_007252</name>
</gene>
<reference evidence="2" key="1">
    <citation type="submission" date="2020-07" db="EMBL/GenBank/DDBJ databases">
        <authorList>
            <person name="Tarantini F.S."/>
            <person name="Hong K.W."/>
            <person name="Chan K.G."/>
        </authorList>
    </citation>
    <scope>NUCLEOTIDE SEQUENCE</scope>
    <source>
        <strain evidence="2">32-07</strain>
    </source>
</reference>
<proteinExistence type="predicted"/>
<feature type="signal peptide" evidence="1">
    <location>
        <begin position="1"/>
        <end position="25"/>
    </location>
</feature>
<sequence>MRPASVLVALTLSTTLAGSLTAVTAAPADAAQGYVRVWTPGSGKGHRDYVNPVGCYTTGRQTVLGNNTDRRIEVYGNGGCQGNVYRYVQAGDLFEEWPFRSFYAPR</sequence>
<dbReference type="RefSeq" id="WP_231331877.1">
    <property type="nucleotide sequence ID" value="NZ_CP059572.1"/>
</dbReference>
<keyword evidence="3" id="KW-1185">Reference proteome</keyword>
<evidence type="ECO:0000313" key="3">
    <source>
        <dbReference type="Proteomes" id="UP001049518"/>
    </source>
</evidence>